<dbReference type="GO" id="GO:0004519">
    <property type="term" value="F:endonuclease activity"/>
    <property type="evidence" value="ECO:0007669"/>
    <property type="project" value="UniProtKB-KW"/>
</dbReference>
<dbReference type="SUPFAM" id="SSF55608">
    <property type="entry name" value="Homing endonucleases"/>
    <property type="match status" value="2"/>
</dbReference>
<dbReference type="PANTHER" id="PTHR36181">
    <property type="entry name" value="INTRON-ENCODED ENDONUCLEASE AI3-RELATED"/>
    <property type="match status" value="1"/>
</dbReference>
<feature type="domain" description="Homing endonuclease LAGLIDADG" evidence="1">
    <location>
        <begin position="82"/>
        <end position="174"/>
    </location>
</feature>
<geneLocation type="chloroplast" evidence="2"/>
<keyword evidence="2" id="KW-0150">Chloroplast</keyword>
<evidence type="ECO:0000313" key="2">
    <source>
        <dbReference type="EMBL" id="ALO62832.1"/>
    </source>
</evidence>
<accession>A0A0S2LN65</accession>
<dbReference type="AlphaFoldDB" id="A0A0S2LN65"/>
<organism evidence="2">
    <name type="scientific">Oogamochlamys gigantea</name>
    <dbReference type="NCBI Taxonomy" id="158507"/>
    <lineage>
        <taxon>Eukaryota</taxon>
        <taxon>Viridiplantae</taxon>
        <taxon>Chlorophyta</taxon>
        <taxon>core chlorophytes</taxon>
        <taxon>Chlorophyceae</taxon>
        <taxon>CS clade</taxon>
        <taxon>Chlamydomonadales</taxon>
        <taxon>Chlamydomonadaceae</taxon>
        <taxon>Oogamochlamys</taxon>
    </lineage>
</organism>
<dbReference type="Pfam" id="PF00961">
    <property type="entry name" value="LAGLIDADG_1"/>
    <property type="match status" value="2"/>
</dbReference>
<dbReference type="GeneID" id="26378373"/>
<dbReference type="InterPro" id="IPR051289">
    <property type="entry name" value="LAGLIDADG_Endonuclease"/>
</dbReference>
<keyword evidence="2" id="KW-0540">Nuclease</keyword>
<dbReference type="InterPro" id="IPR004860">
    <property type="entry name" value="LAGLIDADG_dom"/>
</dbReference>
<gene>
    <name evidence="2" type="primary">orf357</name>
</gene>
<protein>
    <submittedName>
        <fullName evidence="2">Putative LAGLIDADG homing endonuclease</fullName>
    </submittedName>
</protein>
<dbReference type="GO" id="GO:0005739">
    <property type="term" value="C:mitochondrion"/>
    <property type="evidence" value="ECO:0007669"/>
    <property type="project" value="UniProtKB-ARBA"/>
</dbReference>
<reference evidence="2" key="1">
    <citation type="journal article" date="2015" name="BMC Evol. Biol.">
        <title>Chloroplast phylogenomic analysis of chlorophyte green algae identifies a novel lineage sister to the Sphaeropleales (Chlorophyceae).</title>
        <authorList>
            <person name="Lemieux C."/>
            <person name="Vincent A.T."/>
            <person name="Labarre A."/>
            <person name="Otis C."/>
            <person name="Turmel M."/>
        </authorList>
    </citation>
    <scope>NUCLEOTIDE SEQUENCE</scope>
</reference>
<evidence type="ECO:0000259" key="1">
    <source>
        <dbReference type="Pfam" id="PF00961"/>
    </source>
</evidence>
<keyword evidence="2" id="KW-0934">Plastid</keyword>
<dbReference type="PANTHER" id="PTHR36181:SF3">
    <property type="entry name" value="INTRON-ENCODED DNA ENDONUCLEASE AI5 BETA"/>
    <property type="match status" value="1"/>
</dbReference>
<dbReference type="Gene3D" id="3.10.28.10">
    <property type="entry name" value="Homing endonucleases"/>
    <property type="match status" value="2"/>
</dbReference>
<proteinExistence type="predicted"/>
<keyword evidence="2" id="KW-0255">Endonuclease</keyword>
<dbReference type="RefSeq" id="YP_009184705.1">
    <property type="nucleotide sequence ID" value="NC_028580.1"/>
</dbReference>
<dbReference type="EMBL" id="KT625412">
    <property type="protein sequence ID" value="ALO62832.1"/>
    <property type="molecule type" value="Genomic_DNA"/>
</dbReference>
<dbReference type="InterPro" id="IPR027434">
    <property type="entry name" value="Homing_endonucl"/>
</dbReference>
<sequence>MKILKSKKHYLAFMKKKNIIIGSSETKREAPFLNILNKQKNRFRFFWCYRHIRNFFSFTEYMKNYSPAQIKKLRQSYLEWFTGFVEGDGCFYAKHEPNNRIRLGFEISQKDPKVLYEIKKNLGFGRVYQKIKSDGQTYWVYFVSDKKGCLRILSLFNGNFILPKRRKQFNRWVQFAKKAGILPKNFVNKHSNILKGPTVSLNTGWLSGFVDAEACFYANLSTPSPRSRLSHSIKQKMHITQKSVQGEEKILAQIAQLFLSKAKVAKCRGKAKKFEEKTNYYRIEISSLESHQKIREYLNKFKLKTNKKIAYLQWCRVVLARELGHHLEQSRLPRLKRLCKAINRNVKKFENHEFVVL</sequence>
<keyword evidence="2" id="KW-0378">Hydrolase</keyword>
<feature type="domain" description="Homing endonuclease LAGLIDADG" evidence="1">
    <location>
        <begin position="206"/>
        <end position="317"/>
    </location>
</feature>
<name>A0A0S2LN65_9CHLO</name>